<dbReference type="EMBL" id="VXIV02002649">
    <property type="protein sequence ID" value="KAF6023907.1"/>
    <property type="molecule type" value="Genomic_DNA"/>
</dbReference>
<evidence type="ECO:0000313" key="2">
    <source>
        <dbReference type="EMBL" id="KAF6023907.1"/>
    </source>
</evidence>
<dbReference type="Proteomes" id="UP000593567">
    <property type="component" value="Unassembled WGS sequence"/>
</dbReference>
<dbReference type="AlphaFoldDB" id="A0A7J7JCZ3"/>
<feature type="region of interest" description="Disordered" evidence="1">
    <location>
        <begin position="118"/>
        <end position="140"/>
    </location>
</feature>
<keyword evidence="3" id="KW-1185">Reference proteome</keyword>
<protein>
    <submittedName>
        <fullName evidence="2">Uncharacterized protein</fullName>
    </submittedName>
</protein>
<reference evidence="2" key="1">
    <citation type="submission" date="2020-06" db="EMBL/GenBank/DDBJ databases">
        <title>Draft genome of Bugula neritina, a colonial animal packing powerful symbionts and potential medicines.</title>
        <authorList>
            <person name="Rayko M."/>
        </authorList>
    </citation>
    <scope>NUCLEOTIDE SEQUENCE [LARGE SCALE GENOMIC DNA]</scope>
    <source>
        <strain evidence="2">Kwan_BN1</strain>
    </source>
</reference>
<sequence length="179" mass="20110">MYFTNCRAEPPATQSWCSRYSADNMPPSYDDCSVTEKGDMSSDEDDDETKGKASITDSSDDEVDKAGASSVNTSYNNYQYRGYNPYVQSGAVQQSWQNSFGRGRNQLSMYAYTDSEAESSLAPSTSHYRSTNGLLENSQQRNGVRIQPSHMGSLPIYPVLEHLYRNSPPLFKEYLMKIP</sequence>
<evidence type="ECO:0000313" key="3">
    <source>
        <dbReference type="Proteomes" id="UP000593567"/>
    </source>
</evidence>
<name>A0A7J7JCZ3_BUGNE</name>
<feature type="region of interest" description="Disordered" evidence="1">
    <location>
        <begin position="28"/>
        <end position="70"/>
    </location>
</feature>
<organism evidence="2 3">
    <name type="scientific">Bugula neritina</name>
    <name type="common">Brown bryozoan</name>
    <name type="synonym">Sertularia neritina</name>
    <dbReference type="NCBI Taxonomy" id="10212"/>
    <lineage>
        <taxon>Eukaryota</taxon>
        <taxon>Metazoa</taxon>
        <taxon>Spiralia</taxon>
        <taxon>Lophotrochozoa</taxon>
        <taxon>Bryozoa</taxon>
        <taxon>Gymnolaemata</taxon>
        <taxon>Cheilostomatida</taxon>
        <taxon>Flustrina</taxon>
        <taxon>Buguloidea</taxon>
        <taxon>Bugulidae</taxon>
        <taxon>Bugula</taxon>
    </lineage>
</organism>
<proteinExistence type="predicted"/>
<evidence type="ECO:0000256" key="1">
    <source>
        <dbReference type="SAM" id="MobiDB-lite"/>
    </source>
</evidence>
<gene>
    <name evidence="2" type="ORF">EB796_017782</name>
</gene>
<comment type="caution">
    <text evidence="2">The sequence shown here is derived from an EMBL/GenBank/DDBJ whole genome shotgun (WGS) entry which is preliminary data.</text>
</comment>
<accession>A0A7J7JCZ3</accession>
<feature type="compositionally biased region" description="Polar residues" evidence="1">
    <location>
        <begin position="121"/>
        <end position="140"/>
    </location>
</feature>